<dbReference type="Proteomes" id="UP000309550">
    <property type="component" value="Unassembled WGS sequence"/>
</dbReference>
<keyword evidence="1" id="KW-0472">Membrane</keyword>
<keyword evidence="1" id="KW-0812">Transmembrane</keyword>
<sequence length="127" mass="12761">MDFLSGVSCLAAGLLVYAFGYGAHRRPVPSRWTRLPGATMAVCLIAIYLVPVGLGLIGLAAVHPLEELASMTAAMTLVTVGIVALAVVGVPLALRPAKGAMIYGAGQRPALVADHPAAAPAGPAHAA</sequence>
<organism evidence="2 3">
    <name type="scientific">Sulfitobacter sabulilitoris</name>
    <dbReference type="NCBI Taxonomy" id="2562655"/>
    <lineage>
        <taxon>Bacteria</taxon>
        <taxon>Pseudomonadati</taxon>
        <taxon>Pseudomonadota</taxon>
        <taxon>Alphaproteobacteria</taxon>
        <taxon>Rhodobacterales</taxon>
        <taxon>Roseobacteraceae</taxon>
        <taxon>Sulfitobacter</taxon>
    </lineage>
</organism>
<proteinExistence type="predicted"/>
<dbReference type="OrthoDB" id="7726326at2"/>
<protein>
    <submittedName>
        <fullName evidence="2">Uncharacterized protein</fullName>
    </submittedName>
</protein>
<evidence type="ECO:0000313" key="3">
    <source>
        <dbReference type="Proteomes" id="UP000309550"/>
    </source>
</evidence>
<feature type="transmembrane region" description="Helical" evidence="1">
    <location>
        <begin position="74"/>
        <end position="94"/>
    </location>
</feature>
<comment type="caution">
    <text evidence="2">The sequence shown here is derived from an EMBL/GenBank/DDBJ whole genome shotgun (WGS) entry which is preliminary data.</text>
</comment>
<evidence type="ECO:0000256" key="1">
    <source>
        <dbReference type="SAM" id="Phobius"/>
    </source>
</evidence>
<keyword evidence="1" id="KW-1133">Transmembrane helix</keyword>
<dbReference type="AlphaFoldDB" id="A0A5S3PCN6"/>
<dbReference type="EMBL" id="VANS01000003">
    <property type="protein sequence ID" value="TMM51629.1"/>
    <property type="molecule type" value="Genomic_DNA"/>
</dbReference>
<feature type="transmembrane region" description="Helical" evidence="1">
    <location>
        <begin position="37"/>
        <end position="62"/>
    </location>
</feature>
<gene>
    <name evidence="2" type="ORF">FDT80_12785</name>
</gene>
<dbReference type="RefSeq" id="WP_138662704.1">
    <property type="nucleotide sequence ID" value="NZ_VANS01000003.1"/>
</dbReference>
<reference evidence="2 3" key="1">
    <citation type="submission" date="2019-05" db="EMBL/GenBank/DDBJ databases">
        <title>Sulfitobacter sabulilitoris sp. nov., isolated from a marine sand.</title>
        <authorList>
            <person name="Yoon J.-H."/>
        </authorList>
    </citation>
    <scope>NUCLEOTIDE SEQUENCE [LARGE SCALE GENOMIC DNA]</scope>
    <source>
        <strain evidence="2 3">HSMS-29</strain>
    </source>
</reference>
<name>A0A5S3PCN6_9RHOB</name>
<accession>A0A5S3PCN6</accession>
<keyword evidence="3" id="KW-1185">Reference proteome</keyword>
<evidence type="ECO:0000313" key="2">
    <source>
        <dbReference type="EMBL" id="TMM51629.1"/>
    </source>
</evidence>